<dbReference type="FunFam" id="3.40.50.300:FF:000032">
    <property type="entry name" value="Export ABC transporter ATP-binding protein"/>
    <property type="match status" value="1"/>
</dbReference>
<dbReference type="InterPro" id="IPR017911">
    <property type="entry name" value="MacB-like_ATP-bd"/>
</dbReference>
<evidence type="ECO:0000313" key="6">
    <source>
        <dbReference type="Proteomes" id="UP000367750"/>
    </source>
</evidence>
<dbReference type="GO" id="GO:0005524">
    <property type="term" value="F:ATP binding"/>
    <property type="evidence" value="ECO:0007669"/>
    <property type="project" value="UniProtKB-KW"/>
</dbReference>
<dbReference type="Pfam" id="PF00005">
    <property type="entry name" value="ABC_tran"/>
    <property type="match status" value="1"/>
</dbReference>
<dbReference type="PANTHER" id="PTHR24220">
    <property type="entry name" value="IMPORT ATP-BINDING PROTEIN"/>
    <property type="match status" value="1"/>
</dbReference>
<dbReference type="InterPro" id="IPR015854">
    <property type="entry name" value="ABC_transpr_LolD-like"/>
</dbReference>
<evidence type="ECO:0000256" key="2">
    <source>
        <dbReference type="ARBA" id="ARBA00022741"/>
    </source>
</evidence>
<dbReference type="AlphaFoldDB" id="A0A5J5FSB7"/>
<dbReference type="EMBL" id="VYKK01000036">
    <property type="protein sequence ID" value="KAA8996220.1"/>
    <property type="molecule type" value="Genomic_DNA"/>
</dbReference>
<name>A0A5J5FSB7_9BACL</name>
<dbReference type="Proteomes" id="UP000367750">
    <property type="component" value="Unassembled WGS sequence"/>
</dbReference>
<dbReference type="PROSITE" id="PS50893">
    <property type="entry name" value="ABC_TRANSPORTER_2"/>
    <property type="match status" value="1"/>
</dbReference>
<evidence type="ECO:0000256" key="1">
    <source>
        <dbReference type="ARBA" id="ARBA00022448"/>
    </source>
</evidence>
<dbReference type="Gene3D" id="3.40.50.300">
    <property type="entry name" value="P-loop containing nucleotide triphosphate hydrolases"/>
    <property type="match status" value="1"/>
</dbReference>
<keyword evidence="6" id="KW-1185">Reference proteome</keyword>
<dbReference type="SMART" id="SM00382">
    <property type="entry name" value="AAA"/>
    <property type="match status" value="1"/>
</dbReference>
<reference evidence="5 6" key="1">
    <citation type="submission" date="2019-09" db="EMBL/GenBank/DDBJ databases">
        <title>Bacillus ochoae sp. nov., Paenibacillus whitsoniae sp. nov., Paenibacillus spiritus sp. nov. Isolated from the Mars Exploration Rover during spacecraft assembly.</title>
        <authorList>
            <person name="Seuylemezian A."/>
            <person name="Vaishampayan P."/>
        </authorList>
    </citation>
    <scope>NUCLEOTIDE SEQUENCE [LARGE SCALE GENOMIC DNA]</scope>
    <source>
        <strain evidence="5 6">MER_111</strain>
    </source>
</reference>
<dbReference type="PROSITE" id="PS00211">
    <property type="entry name" value="ABC_TRANSPORTER_1"/>
    <property type="match status" value="1"/>
</dbReference>
<accession>A0A5J5FSB7</accession>
<dbReference type="CDD" id="cd03255">
    <property type="entry name" value="ABC_MJ0796_LolCDE_FtsE"/>
    <property type="match status" value="1"/>
</dbReference>
<sequence length="245" mass="27078">MGERRDVQVAATSPVLFIENLHKEYASEAGPVPVLKPMTLKFSRGEMVSLMGPSGSGKSTLLSLLGTLEKPSGGRIMLEGEAVSELAEGKLAEFRARRIGFVFQSFHLIPTMTALENVMLPMLGMRGVRRNEMRRRAEELLELVGMADRLKHLPHQLSGGQQQRVAVARALINRPALVLADEPTGNLDRASGLNVLRLMLRLKQTLNMTFIIATHDPEVAALSDRVIRIRDGEVEADQRRPVEGR</sequence>
<gene>
    <name evidence="5" type="ORF">F4V43_18695</name>
</gene>
<protein>
    <submittedName>
        <fullName evidence="5">ABC transporter ATP-binding protein</fullName>
    </submittedName>
</protein>
<evidence type="ECO:0000259" key="4">
    <source>
        <dbReference type="PROSITE" id="PS50893"/>
    </source>
</evidence>
<dbReference type="SUPFAM" id="SSF52540">
    <property type="entry name" value="P-loop containing nucleoside triphosphate hydrolases"/>
    <property type="match status" value="1"/>
</dbReference>
<proteinExistence type="predicted"/>
<dbReference type="OrthoDB" id="9791546at2"/>
<dbReference type="GO" id="GO:0022857">
    <property type="term" value="F:transmembrane transporter activity"/>
    <property type="evidence" value="ECO:0007669"/>
    <property type="project" value="TreeGrafter"/>
</dbReference>
<comment type="caution">
    <text evidence="5">The sequence shown here is derived from an EMBL/GenBank/DDBJ whole genome shotgun (WGS) entry which is preliminary data.</text>
</comment>
<dbReference type="InterPro" id="IPR003439">
    <property type="entry name" value="ABC_transporter-like_ATP-bd"/>
</dbReference>
<dbReference type="GO" id="GO:0016887">
    <property type="term" value="F:ATP hydrolysis activity"/>
    <property type="evidence" value="ECO:0007669"/>
    <property type="project" value="InterPro"/>
</dbReference>
<feature type="domain" description="ABC transporter" evidence="4">
    <location>
        <begin position="16"/>
        <end position="244"/>
    </location>
</feature>
<dbReference type="GO" id="GO:0005886">
    <property type="term" value="C:plasma membrane"/>
    <property type="evidence" value="ECO:0007669"/>
    <property type="project" value="TreeGrafter"/>
</dbReference>
<dbReference type="GO" id="GO:0098796">
    <property type="term" value="C:membrane protein complex"/>
    <property type="evidence" value="ECO:0007669"/>
    <property type="project" value="UniProtKB-ARBA"/>
</dbReference>
<dbReference type="InterPro" id="IPR027417">
    <property type="entry name" value="P-loop_NTPase"/>
</dbReference>
<keyword evidence="1" id="KW-0813">Transport</keyword>
<evidence type="ECO:0000256" key="3">
    <source>
        <dbReference type="ARBA" id="ARBA00022840"/>
    </source>
</evidence>
<keyword evidence="3 5" id="KW-0067">ATP-binding</keyword>
<dbReference type="InterPro" id="IPR003593">
    <property type="entry name" value="AAA+_ATPase"/>
</dbReference>
<keyword evidence="2" id="KW-0547">Nucleotide-binding</keyword>
<organism evidence="5 6">
    <name type="scientific">Paenibacillus spiritus</name>
    <dbReference type="NCBI Taxonomy" id="2496557"/>
    <lineage>
        <taxon>Bacteria</taxon>
        <taxon>Bacillati</taxon>
        <taxon>Bacillota</taxon>
        <taxon>Bacilli</taxon>
        <taxon>Bacillales</taxon>
        <taxon>Paenibacillaceae</taxon>
        <taxon>Paenibacillus</taxon>
    </lineage>
</organism>
<evidence type="ECO:0000313" key="5">
    <source>
        <dbReference type="EMBL" id="KAA8996220.1"/>
    </source>
</evidence>
<dbReference type="InterPro" id="IPR017871">
    <property type="entry name" value="ABC_transporter-like_CS"/>
</dbReference>